<name>A0A9W8MZC8_9AGAR</name>
<evidence type="ECO:0000313" key="3">
    <source>
        <dbReference type="EMBL" id="KAJ3515358.1"/>
    </source>
</evidence>
<feature type="transmembrane region" description="Helical" evidence="1">
    <location>
        <begin position="167"/>
        <end position="184"/>
    </location>
</feature>
<dbReference type="AlphaFoldDB" id="A0A9W8MZC8"/>
<dbReference type="Pfam" id="PF20151">
    <property type="entry name" value="DUF6533"/>
    <property type="match status" value="1"/>
</dbReference>
<protein>
    <recommendedName>
        <fullName evidence="2">DUF6533 domain-containing protein</fullName>
    </recommendedName>
</protein>
<feature type="domain" description="DUF6533" evidence="2">
    <location>
        <begin position="79"/>
        <end position="124"/>
    </location>
</feature>
<keyword evidence="1" id="KW-1133">Transmembrane helix</keyword>
<evidence type="ECO:0000256" key="1">
    <source>
        <dbReference type="SAM" id="Phobius"/>
    </source>
</evidence>
<dbReference type="Proteomes" id="UP001148786">
    <property type="component" value="Unassembled WGS sequence"/>
</dbReference>
<gene>
    <name evidence="3" type="ORF">NLJ89_g1808</name>
</gene>
<organism evidence="3 4">
    <name type="scientific">Agrocybe chaxingu</name>
    <dbReference type="NCBI Taxonomy" id="84603"/>
    <lineage>
        <taxon>Eukaryota</taxon>
        <taxon>Fungi</taxon>
        <taxon>Dikarya</taxon>
        <taxon>Basidiomycota</taxon>
        <taxon>Agaricomycotina</taxon>
        <taxon>Agaricomycetes</taxon>
        <taxon>Agaricomycetidae</taxon>
        <taxon>Agaricales</taxon>
        <taxon>Agaricineae</taxon>
        <taxon>Strophariaceae</taxon>
        <taxon>Agrocybe</taxon>
    </lineage>
</organism>
<keyword evidence="1" id="KW-0472">Membrane</keyword>
<evidence type="ECO:0000259" key="2">
    <source>
        <dbReference type="Pfam" id="PF20151"/>
    </source>
</evidence>
<accession>A0A9W8MZC8</accession>
<sequence length="232" mass="26103">MVAVVRNDAEGHKDHEEGTRAVTRMTSLIVSIKPWDEDGLQGYFARRDAPGTIMSDSLDLAAQIRLLFHVLKLSYDSIYSKAAAVTFLVCDICWTFPDEVQYIWRSKWTLAKVLYLIARYYALMYNFCELVGHISTVIAAGSVVFTQVADIIFIQRVYALYHRNNKILFFLVPLLLVEATLNIYSATLAANISEGGLVTPPNTLARMPSHYRFLAASVPYGCYSNVNNGRCE</sequence>
<reference evidence="3" key="1">
    <citation type="submission" date="2022-07" db="EMBL/GenBank/DDBJ databases">
        <title>Genome Sequence of Agrocybe chaxingu.</title>
        <authorList>
            <person name="Buettner E."/>
        </authorList>
    </citation>
    <scope>NUCLEOTIDE SEQUENCE</scope>
    <source>
        <strain evidence="3">MP-N11</strain>
    </source>
</reference>
<keyword evidence="1" id="KW-0812">Transmembrane</keyword>
<feature type="transmembrane region" description="Helical" evidence="1">
    <location>
        <begin position="133"/>
        <end position="155"/>
    </location>
</feature>
<dbReference type="OrthoDB" id="2675435at2759"/>
<comment type="caution">
    <text evidence="3">The sequence shown here is derived from an EMBL/GenBank/DDBJ whole genome shotgun (WGS) entry which is preliminary data.</text>
</comment>
<evidence type="ECO:0000313" key="4">
    <source>
        <dbReference type="Proteomes" id="UP001148786"/>
    </source>
</evidence>
<dbReference type="InterPro" id="IPR045340">
    <property type="entry name" value="DUF6533"/>
</dbReference>
<keyword evidence="4" id="KW-1185">Reference proteome</keyword>
<proteinExistence type="predicted"/>
<dbReference type="EMBL" id="JANKHO010000100">
    <property type="protein sequence ID" value="KAJ3515358.1"/>
    <property type="molecule type" value="Genomic_DNA"/>
</dbReference>